<keyword evidence="2" id="KW-1185">Reference proteome</keyword>
<reference evidence="2" key="1">
    <citation type="journal article" date="2022" name="Mol. Ecol. Resour.">
        <title>The genomes of chicory, endive, great burdock and yacon provide insights into Asteraceae palaeo-polyploidization history and plant inulin production.</title>
        <authorList>
            <person name="Fan W."/>
            <person name="Wang S."/>
            <person name="Wang H."/>
            <person name="Wang A."/>
            <person name="Jiang F."/>
            <person name="Liu H."/>
            <person name="Zhao H."/>
            <person name="Xu D."/>
            <person name="Zhang Y."/>
        </authorList>
    </citation>
    <scope>NUCLEOTIDE SEQUENCE [LARGE SCALE GENOMIC DNA]</scope>
    <source>
        <strain evidence="2">cv. Niubang</strain>
    </source>
</reference>
<accession>A0ACB9EKE8</accession>
<proteinExistence type="predicted"/>
<comment type="caution">
    <text evidence="1">The sequence shown here is derived from an EMBL/GenBank/DDBJ whole genome shotgun (WGS) entry which is preliminary data.</text>
</comment>
<evidence type="ECO:0000313" key="2">
    <source>
        <dbReference type="Proteomes" id="UP001055879"/>
    </source>
</evidence>
<protein>
    <submittedName>
        <fullName evidence="1">Uncharacterized protein</fullName>
    </submittedName>
</protein>
<dbReference type="EMBL" id="CM042048">
    <property type="protein sequence ID" value="KAI3759205.1"/>
    <property type="molecule type" value="Genomic_DNA"/>
</dbReference>
<name>A0ACB9EKE8_ARCLA</name>
<reference evidence="1 2" key="2">
    <citation type="journal article" date="2022" name="Mol. Ecol. Resour.">
        <title>The genomes of chicory, endive, great burdock and yacon provide insights into Asteraceae paleo-polyploidization history and plant inulin production.</title>
        <authorList>
            <person name="Fan W."/>
            <person name="Wang S."/>
            <person name="Wang H."/>
            <person name="Wang A."/>
            <person name="Jiang F."/>
            <person name="Liu H."/>
            <person name="Zhao H."/>
            <person name="Xu D."/>
            <person name="Zhang Y."/>
        </authorList>
    </citation>
    <scope>NUCLEOTIDE SEQUENCE [LARGE SCALE GENOMIC DNA]</scope>
    <source>
        <strain evidence="2">cv. Niubang</strain>
    </source>
</reference>
<gene>
    <name evidence="1" type="ORF">L6452_06830</name>
</gene>
<sequence>MSQLSTMDLLFQFLLLSLPLLSLLYLVPKIIKNKSRFSPPGPLGLPFIGNLHQINPSSLHTSLWQLSKSYGPIVFLNFGFIPAIVVSSPSLAKEVLKTQDLIFCSRPSLLGLSKVSYNALDVIFSPNNKNWREMRKVFVLHLLGPKRVPPFRHNREDEVSSAMKNIHGLALSSKHVNLSEIMKSVTSNMMLRVGFGKRYQDGHEREEVLRLINEVQVVSADFFVSDLWPGLPFVSLVDRLLGKVDRVEKCFDYFDSFLQKLIDEHVNPQNPNSHEEEEDFVDILLRLKKDRLFDLTYDHIKAILMDVLVAGTDTTASTVVWAMTALIKNPKVMKKAQEVVRIVVGKKDKIDEDDLPKLTYLKAVIKETLRLYPPAPLLVPRETTKEAILHGYKIKPKTLVFVNALAIGRDPECWERPEEFLPERFVGSAIDFRGNDFKFIPFGGGRRICPGISMGDVMVDLLLANLLYLFDWDLPEVMKNKDIDSEVLTGITMQKRNDLCLFAHLYTCK</sequence>
<evidence type="ECO:0000313" key="1">
    <source>
        <dbReference type="EMBL" id="KAI3759205.1"/>
    </source>
</evidence>
<organism evidence="1 2">
    <name type="scientific">Arctium lappa</name>
    <name type="common">Greater burdock</name>
    <name type="synonym">Lappa major</name>
    <dbReference type="NCBI Taxonomy" id="4217"/>
    <lineage>
        <taxon>Eukaryota</taxon>
        <taxon>Viridiplantae</taxon>
        <taxon>Streptophyta</taxon>
        <taxon>Embryophyta</taxon>
        <taxon>Tracheophyta</taxon>
        <taxon>Spermatophyta</taxon>
        <taxon>Magnoliopsida</taxon>
        <taxon>eudicotyledons</taxon>
        <taxon>Gunneridae</taxon>
        <taxon>Pentapetalae</taxon>
        <taxon>asterids</taxon>
        <taxon>campanulids</taxon>
        <taxon>Asterales</taxon>
        <taxon>Asteraceae</taxon>
        <taxon>Carduoideae</taxon>
        <taxon>Cardueae</taxon>
        <taxon>Arctiinae</taxon>
        <taxon>Arctium</taxon>
    </lineage>
</organism>
<dbReference type="Proteomes" id="UP001055879">
    <property type="component" value="Linkage Group LG02"/>
</dbReference>